<name>A0A9P3LDV3_9APHY</name>
<dbReference type="Proteomes" id="UP000703269">
    <property type="component" value="Unassembled WGS sequence"/>
</dbReference>
<organism evidence="1 2">
    <name type="scientific">Phanerochaete sordida</name>
    <dbReference type="NCBI Taxonomy" id="48140"/>
    <lineage>
        <taxon>Eukaryota</taxon>
        <taxon>Fungi</taxon>
        <taxon>Dikarya</taxon>
        <taxon>Basidiomycota</taxon>
        <taxon>Agaricomycotina</taxon>
        <taxon>Agaricomycetes</taxon>
        <taxon>Polyporales</taxon>
        <taxon>Phanerochaetaceae</taxon>
        <taxon>Phanerochaete</taxon>
    </lineage>
</organism>
<dbReference type="SUPFAM" id="SSF53474">
    <property type="entry name" value="alpha/beta-Hydrolases"/>
    <property type="match status" value="1"/>
</dbReference>
<evidence type="ECO:0000313" key="2">
    <source>
        <dbReference type="Proteomes" id="UP000703269"/>
    </source>
</evidence>
<comment type="caution">
    <text evidence="1">The sequence shown here is derived from an EMBL/GenBank/DDBJ whole genome shotgun (WGS) entry which is preliminary data.</text>
</comment>
<keyword evidence="2" id="KW-1185">Reference proteome</keyword>
<dbReference type="AlphaFoldDB" id="A0A9P3LDV3"/>
<protein>
    <recommendedName>
        <fullName evidence="3">AB hydrolase-1 domain-containing protein</fullName>
    </recommendedName>
</protein>
<dbReference type="OrthoDB" id="5311491at2759"/>
<sequence>MVNSAIFERMLPHAAKHGLRIIAMNSRDYSESTPYTPDELSDFTSHRADVQDAAVRRWGFEICSFLAYVCSQLAIPRVTGLAEKKRGGLVLLTWSLSNMAAAAVLGDTRTMGDKLTSRLAPYLRMIVLYDTPALTLGVGPNLMLTWPMADPGIPVDQKAAKFNEWVSTYYTPHPDGAPITAESLHARTELPRTPTLCAVSSAELQRVTNPEIAFRAGLIVNADPCTLRRHARTMFLDADAVLPEVEVVAVWCDQTFWLAVWGAKVVKEFIDEQPDAGKRKRKASMLMVKDANHFLHWDEPERMVHLLAKICTPFPPSLARL</sequence>
<dbReference type="Gene3D" id="3.40.50.1820">
    <property type="entry name" value="alpha/beta hydrolase"/>
    <property type="match status" value="1"/>
</dbReference>
<proteinExistence type="predicted"/>
<evidence type="ECO:0008006" key="3">
    <source>
        <dbReference type="Google" id="ProtNLM"/>
    </source>
</evidence>
<evidence type="ECO:0000313" key="1">
    <source>
        <dbReference type="EMBL" id="GJE91645.1"/>
    </source>
</evidence>
<accession>A0A9P3LDV3</accession>
<dbReference type="InterPro" id="IPR029058">
    <property type="entry name" value="AB_hydrolase_fold"/>
</dbReference>
<reference evidence="1 2" key="1">
    <citation type="submission" date="2021-08" db="EMBL/GenBank/DDBJ databases">
        <title>Draft Genome Sequence of Phanerochaete sordida strain YK-624.</title>
        <authorList>
            <person name="Mori T."/>
            <person name="Dohra H."/>
            <person name="Suzuki T."/>
            <person name="Kawagishi H."/>
            <person name="Hirai H."/>
        </authorList>
    </citation>
    <scope>NUCLEOTIDE SEQUENCE [LARGE SCALE GENOMIC DNA]</scope>
    <source>
        <strain evidence="1 2">YK-624</strain>
    </source>
</reference>
<dbReference type="EMBL" id="BPQB01000022">
    <property type="protein sequence ID" value="GJE91645.1"/>
    <property type="molecule type" value="Genomic_DNA"/>
</dbReference>
<gene>
    <name evidence="1" type="ORF">PsYK624_077950</name>
</gene>